<comment type="caution">
    <text evidence="3">The sequence shown here is derived from an EMBL/GenBank/DDBJ whole genome shotgun (WGS) entry which is preliminary data.</text>
</comment>
<keyword evidence="4" id="KW-1185">Reference proteome</keyword>
<dbReference type="Pfam" id="PF01476">
    <property type="entry name" value="LysM"/>
    <property type="match status" value="1"/>
</dbReference>
<evidence type="ECO:0000259" key="2">
    <source>
        <dbReference type="PROSITE" id="PS51782"/>
    </source>
</evidence>
<dbReference type="SUPFAM" id="SSF54106">
    <property type="entry name" value="LysM domain"/>
    <property type="match status" value="1"/>
</dbReference>
<gene>
    <name evidence="3" type="ORF">ACFP90_20355</name>
</gene>
<name>A0ABW1ZNA2_9DEIO</name>
<dbReference type="PROSITE" id="PS51782">
    <property type="entry name" value="LYSM"/>
    <property type="match status" value="1"/>
</dbReference>
<protein>
    <submittedName>
        <fullName evidence="3">LysM peptidoglycan-binding domain-containing protein</fullName>
    </submittedName>
</protein>
<evidence type="ECO:0000313" key="3">
    <source>
        <dbReference type="EMBL" id="MFC6662409.1"/>
    </source>
</evidence>
<dbReference type="Gene3D" id="3.10.350.10">
    <property type="entry name" value="LysM domain"/>
    <property type="match status" value="1"/>
</dbReference>
<dbReference type="InterPro" id="IPR036779">
    <property type="entry name" value="LysM_dom_sf"/>
</dbReference>
<feature type="domain" description="LysM" evidence="2">
    <location>
        <begin position="1"/>
        <end position="35"/>
    </location>
</feature>
<dbReference type="InterPro" id="IPR018392">
    <property type="entry name" value="LysM"/>
</dbReference>
<evidence type="ECO:0000256" key="1">
    <source>
        <dbReference type="SAM" id="MobiDB-lite"/>
    </source>
</evidence>
<reference evidence="4" key="1">
    <citation type="journal article" date="2019" name="Int. J. Syst. Evol. Microbiol.">
        <title>The Global Catalogue of Microorganisms (GCM) 10K type strain sequencing project: providing services to taxonomists for standard genome sequencing and annotation.</title>
        <authorList>
            <consortium name="The Broad Institute Genomics Platform"/>
            <consortium name="The Broad Institute Genome Sequencing Center for Infectious Disease"/>
            <person name="Wu L."/>
            <person name="Ma J."/>
        </authorList>
    </citation>
    <scope>NUCLEOTIDE SEQUENCE [LARGE SCALE GENOMIC DNA]</scope>
    <source>
        <strain evidence="4">CCUG 63830</strain>
    </source>
</reference>
<dbReference type="EMBL" id="JBHSWB010000002">
    <property type="protein sequence ID" value="MFC6662409.1"/>
    <property type="molecule type" value="Genomic_DNA"/>
</dbReference>
<dbReference type="Proteomes" id="UP001596317">
    <property type="component" value="Unassembled WGS sequence"/>
</dbReference>
<proteinExistence type="predicted"/>
<sequence>MSSLAARHGTTVTALLQINPSVRANQLRVGQKLTLPTRPASTPGVTVRAASVRVSAVPPVQGRLTTPFNAQHGAGPGRPHRYAHPRDHGRHRQERGL</sequence>
<organism evidence="3 4">
    <name type="scientific">Deinococcus multiflagellatus</name>
    <dbReference type="NCBI Taxonomy" id="1656887"/>
    <lineage>
        <taxon>Bacteria</taxon>
        <taxon>Thermotogati</taxon>
        <taxon>Deinococcota</taxon>
        <taxon>Deinococci</taxon>
        <taxon>Deinococcales</taxon>
        <taxon>Deinococcaceae</taxon>
        <taxon>Deinococcus</taxon>
    </lineage>
</organism>
<feature type="region of interest" description="Disordered" evidence="1">
    <location>
        <begin position="58"/>
        <end position="97"/>
    </location>
</feature>
<feature type="compositionally biased region" description="Basic residues" evidence="1">
    <location>
        <begin position="78"/>
        <end position="97"/>
    </location>
</feature>
<evidence type="ECO:0000313" key="4">
    <source>
        <dbReference type="Proteomes" id="UP001596317"/>
    </source>
</evidence>
<accession>A0ABW1ZNA2</accession>